<comment type="caution">
    <text evidence="5">The sequence shown here is derived from an EMBL/GenBank/DDBJ whole genome shotgun (WGS) entry which is preliminary data.</text>
</comment>
<feature type="compositionally biased region" description="Polar residues" evidence="3">
    <location>
        <begin position="100"/>
        <end position="109"/>
    </location>
</feature>
<feature type="compositionally biased region" description="Acidic residues" evidence="3">
    <location>
        <begin position="161"/>
        <end position="170"/>
    </location>
</feature>
<dbReference type="GO" id="GO:0005634">
    <property type="term" value="C:nucleus"/>
    <property type="evidence" value="ECO:0007669"/>
    <property type="project" value="UniProtKB-UniRule"/>
</dbReference>
<keyword evidence="1 2" id="KW-0238">DNA-binding</keyword>
<dbReference type="SUPFAM" id="SSF47095">
    <property type="entry name" value="HMG-box"/>
    <property type="match status" value="1"/>
</dbReference>
<evidence type="ECO:0000256" key="2">
    <source>
        <dbReference type="PROSITE-ProRule" id="PRU00267"/>
    </source>
</evidence>
<organism evidence="5 6">
    <name type="scientific">Umbelopsis ramanniana AG</name>
    <dbReference type="NCBI Taxonomy" id="1314678"/>
    <lineage>
        <taxon>Eukaryota</taxon>
        <taxon>Fungi</taxon>
        <taxon>Fungi incertae sedis</taxon>
        <taxon>Mucoromycota</taxon>
        <taxon>Mucoromycotina</taxon>
        <taxon>Umbelopsidomycetes</taxon>
        <taxon>Umbelopsidales</taxon>
        <taxon>Umbelopsidaceae</taxon>
        <taxon>Umbelopsis</taxon>
    </lineage>
</organism>
<dbReference type="AlphaFoldDB" id="A0AAD5HE92"/>
<dbReference type="PRINTS" id="PR00886">
    <property type="entry name" value="HIGHMOBLTY12"/>
</dbReference>
<dbReference type="Gene3D" id="1.10.30.10">
    <property type="entry name" value="High mobility group box domain"/>
    <property type="match status" value="1"/>
</dbReference>
<dbReference type="PANTHER" id="PTHR48112:SF22">
    <property type="entry name" value="MITOCHONDRIAL TRANSCRIPTION FACTOR A, ISOFORM B"/>
    <property type="match status" value="1"/>
</dbReference>
<proteinExistence type="predicted"/>
<dbReference type="InterPro" id="IPR036910">
    <property type="entry name" value="HMG_box_dom_sf"/>
</dbReference>
<dbReference type="Proteomes" id="UP001206595">
    <property type="component" value="Unassembled WGS sequence"/>
</dbReference>
<feature type="region of interest" description="Disordered" evidence="3">
    <location>
        <begin position="1"/>
        <end position="27"/>
    </location>
</feature>
<dbReference type="InterPro" id="IPR050342">
    <property type="entry name" value="HMGB"/>
</dbReference>
<dbReference type="Pfam" id="PF00505">
    <property type="entry name" value="HMG_box"/>
    <property type="match status" value="1"/>
</dbReference>
<feature type="compositionally biased region" description="Polar residues" evidence="3">
    <location>
        <begin position="190"/>
        <end position="200"/>
    </location>
</feature>
<dbReference type="PANTHER" id="PTHR48112">
    <property type="entry name" value="HIGH MOBILITY GROUP PROTEIN DSP1"/>
    <property type="match status" value="1"/>
</dbReference>
<feature type="region of interest" description="Disordered" evidence="3">
    <location>
        <begin position="94"/>
        <end position="114"/>
    </location>
</feature>
<feature type="region of interest" description="Disordered" evidence="3">
    <location>
        <begin position="144"/>
        <end position="170"/>
    </location>
</feature>
<dbReference type="EMBL" id="MU620921">
    <property type="protein sequence ID" value="KAI8579331.1"/>
    <property type="molecule type" value="Genomic_DNA"/>
</dbReference>
<sequence>MARKPAIRIFEKPQRRKKDPNAPKGPGNVFFLYCRLERDKIKDEFPNENLGDVTKLLGQKWKSLSKEGKQKYYDLYRKEQEEYELAMKTYNKEAMRDPNPSISRSSLTNGGAHLYSDSAHAADMTLTSSQQGSSIIDEDEDVLEADPQPRTFPTSNHDMDADTDEMLDDDDFQVYPAKFSSKEQAHKWQEQQNATYQSIK</sequence>
<gene>
    <name evidence="5" type="ORF">K450DRAFT_242730</name>
</gene>
<accession>A0AAD5HE92</accession>
<evidence type="ECO:0000259" key="4">
    <source>
        <dbReference type="PROSITE" id="PS50118"/>
    </source>
</evidence>
<dbReference type="GeneID" id="75914651"/>
<protein>
    <recommendedName>
        <fullName evidence="4">HMG box domain-containing protein</fullName>
    </recommendedName>
</protein>
<evidence type="ECO:0000313" key="6">
    <source>
        <dbReference type="Proteomes" id="UP001206595"/>
    </source>
</evidence>
<evidence type="ECO:0000313" key="5">
    <source>
        <dbReference type="EMBL" id="KAI8579331.1"/>
    </source>
</evidence>
<dbReference type="SMART" id="SM00398">
    <property type="entry name" value="HMG"/>
    <property type="match status" value="1"/>
</dbReference>
<name>A0AAD5HE92_UMBRA</name>
<evidence type="ECO:0000256" key="3">
    <source>
        <dbReference type="SAM" id="MobiDB-lite"/>
    </source>
</evidence>
<keyword evidence="6" id="KW-1185">Reference proteome</keyword>
<feature type="domain" description="HMG box" evidence="4">
    <location>
        <begin position="23"/>
        <end position="91"/>
    </location>
</feature>
<dbReference type="InterPro" id="IPR009071">
    <property type="entry name" value="HMG_box_dom"/>
</dbReference>
<reference evidence="5" key="2">
    <citation type="journal article" date="2022" name="Proc. Natl. Acad. Sci. U.S.A.">
        <title>Diploid-dominant life cycles characterize the early evolution of Fungi.</title>
        <authorList>
            <person name="Amses K.R."/>
            <person name="Simmons D.R."/>
            <person name="Longcore J.E."/>
            <person name="Mondo S.J."/>
            <person name="Seto K."/>
            <person name="Jeronimo G.H."/>
            <person name="Bonds A.E."/>
            <person name="Quandt C.A."/>
            <person name="Davis W.J."/>
            <person name="Chang Y."/>
            <person name="Federici B.A."/>
            <person name="Kuo A."/>
            <person name="LaButti K."/>
            <person name="Pangilinan J."/>
            <person name="Andreopoulos W."/>
            <person name="Tritt A."/>
            <person name="Riley R."/>
            <person name="Hundley H."/>
            <person name="Johnson J."/>
            <person name="Lipzen A."/>
            <person name="Barry K."/>
            <person name="Lang B.F."/>
            <person name="Cuomo C.A."/>
            <person name="Buchler N.E."/>
            <person name="Grigoriev I.V."/>
            <person name="Spatafora J.W."/>
            <person name="Stajich J.E."/>
            <person name="James T.Y."/>
        </authorList>
    </citation>
    <scope>NUCLEOTIDE SEQUENCE</scope>
    <source>
        <strain evidence="5">AG</strain>
    </source>
</reference>
<evidence type="ECO:0000256" key="1">
    <source>
        <dbReference type="ARBA" id="ARBA00023125"/>
    </source>
</evidence>
<reference evidence="5" key="1">
    <citation type="submission" date="2021-06" db="EMBL/GenBank/DDBJ databases">
        <authorList>
            <consortium name="DOE Joint Genome Institute"/>
            <person name="Mondo S.J."/>
            <person name="Amses K.R."/>
            <person name="Simmons D.R."/>
            <person name="Longcore J.E."/>
            <person name="Seto K."/>
            <person name="Alves G.H."/>
            <person name="Bonds A.E."/>
            <person name="Quandt C.A."/>
            <person name="Davis W.J."/>
            <person name="Chang Y."/>
            <person name="Letcher P.M."/>
            <person name="Powell M.J."/>
            <person name="Kuo A."/>
            <person name="Labutti K."/>
            <person name="Pangilinan J."/>
            <person name="Andreopoulos W."/>
            <person name="Tritt A."/>
            <person name="Riley R."/>
            <person name="Hundley H."/>
            <person name="Johnson J."/>
            <person name="Lipzen A."/>
            <person name="Barry K."/>
            <person name="Berbee M.L."/>
            <person name="Buchler N.E."/>
            <person name="Grigoriev I.V."/>
            <person name="Spatafora J.W."/>
            <person name="Stajich J.E."/>
            <person name="James T.Y."/>
        </authorList>
    </citation>
    <scope>NUCLEOTIDE SEQUENCE</scope>
    <source>
        <strain evidence="5">AG</strain>
    </source>
</reference>
<dbReference type="RefSeq" id="XP_051444335.1">
    <property type="nucleotide sequence ID" value="XM_051589306.1"/>
</dbReference>
<dbReference type="PROSITE" id="PS50118">
    <property type="entry name" value="HMG_BOX_2"/>
    <property type="match status" value="1"/>
</dbReference>
<dbReference type="GO" id="GO:0003677">
    <property type="term" value="F:DNA binding"/>
    <property type="evidence" value="ECO:0007669"/>
    <property type="project" value="UniProtKB-UniRule"/>
</dbReference>
<keyword evidence="2" id="KW-0539">Nucleus</keyword>
<feature type="DNA-binding region" description="HMG box" evidence="2">
    <location>
        <begin position="23"/>
        <end position="91"/>
    </location>
</feature>
<feature type="region of interest" description="Disordered" evidence="3">
    <location>
        <begin position="181"/>
        <end position="200"/>
    </location>
</feature>